<keyword evidence="5 7" id="KW-1133">Transmembrane helix</keyword>
<reference evidence="8 9" key="1">
    <citation type="submission" date="2014-05" db="EMBL/GenBank/DDBJ databases">
        <title>Draft genome sequence of Amycolatopsis rifamycinica DSM 46095.</title>
        <authorList>
            <person name="Lal R."/>
            <person name="Saxena A."/>
            <person name="Kumari R."/>
            <person name="Mukherjee U."/>
            <person name="Singh P."/>
            <person name="Sangwan N."/>
            <person name="Mahato N.K."/>
        </authorList>
    </citation>
    <scope>NUCLEOTIDE SEQUENCE [LARGE SCALE GENOMIC DNA]</scope>
    <source>
        <strain evidence="8 9">DSM 46095</strain>
    </source>
</reference>
<feature type="transmembrane region" description="Helical" evidence="7">
    <location>
        <begin position="239"/>
        <end position="258"/>
    </location>
</feature>
<dbReference type="OrthoDB" id="6803299at2"/>
<feature type="transmembrane region" description="Helical" evidence="7">
    <location>
        <begin position="140"/>
        <end position="158"/>
    </location>
</feature>
<evidence type="ECO:0000256" key="5">
    <source>
        <dbReference type="ARBA" id="ARBA00022989"/>
    </source>
</evidence>
<dbReference type="Pfam" id="PF07690">
    <property type="entry name" value="MFS_1"/>
    <property type="match status" value="1"/>
</dbReference>
<dbReference type="PANTHER" id="PTHR23517:SF2">
    <property type="entry name" value="MULTIDRUG RESISTANCE PROTEIN MDTH"/>
    <property type="match status" value="1"/>
</dbReference>
<keyword evidence="9" id="KW-1185">Reference proteome</keyword>
<evidence type="ECO:0000256" key="2">
    <source>
        <dbReference type="ARBA" id="ARBA00022448"/>
    </source>
</evidence>
<proteinExistence type="predicted"/>
<evidence type="ECO:0000313" key="8">
    <source>
        <dbReference type="EMBL" id="KDN21777.1"/>
    </source>
</evidence>
<feature type="transmembrane region" description="Helical" evidence="7">
    <location>
        <begin position="77"/>
        <end position="95"/>
    </location>
</feature>
<feature type="transmembrane region" description="Helical" evidence="7">
    <location>
        <begin position="164"/>
        <end position="187"/>
    </location>
</feature>
<dbReference type="InterPro" id="IPR011701">
    <property type="entry name" value="MFS"/>
</dbReference>
<feature type="transmembrane region" description="Helical" evidence="7">
    <location>
        <begin position="12"/>
        <end position="35"/>
    </location>
</feature>
<keyword evidence="3" id="KW-1003">Cell membrane</keyword>
<dbReference type="STRING" id="287986.DV20_12665"/>
<evidence type="ECO:0000313" key="9">
    <source>
        <dbReference type="Proteomes" id="UP000027345"/>
    </source>
</evidence>
<accession>A0A066U7F6</accession>
<evidence type="ECO:0000256" key="6">
    <source>
        <dbReference type="ARBA" id="ARBA00023136"/>
    </source>
</evidence>
<evidence type="ECO:0000256" key="4">
    <source>
        <dbReference type="ARBA" id="ARBA00022692"/>
    </source>
</evidence>
<feature type="transmembrane region" description="Helical" evidence="7">
    <location>
        <begin position="369"/>
        <end position="388"/>
    </location>
</feature>
<feature type="transmembrane region" description="Helical" evidence="7">
    <location>
        <begin position="342"/>
        <end position="363"/>
    </location>
</feature>
<dbReference type="Proteomes" id="UP000027345">
    <property type="component" value="Unassembled WGS sequence"/>
</dbReference>
<feature type="transmembrane region" description="Helical" evidence="7">
    <location>
        <begin position="208"/>
        <end position="233"/>
    </location>
</feature>
<dbReference type="AlphaFoldDB" id="A0A066U7F6"/>
<keyword evidence="2" id="KW-0813">Transport</keyword>
<evidence type="ECO:0000256" key="1">
    <source>
        <dbReference type="ARBA" id="ARBA00004651"/>
    </source>
</evidence>
<comment type="caution">
    <text evidence="8">The sequence shown here is derived from an EMBL/GenBank/DDBJ whole genome shotgun (WGS) entry which is preliminary data.</text>
</comment>
<name>A0A066U7F6_9PSEU</name>
<dbReference type="InterPro" id="IPR050171">
    <property type="entry name" value="MFS_Transporters"/>
</dbReference>
<feature type="transmembrane region" description="Helical" evidence="7">
    <location>
        <begin position="47"/>
        <end position="65"/>
    </location>
</feature>
<evidence type="ECO:0000256" key="7">
    <source>
        <dbReference type="SAM" id="Phobius"/>
    </source>
</evidence>
<dbReference type="GO" id="GO:0022857">
    <property type="term" value="F:transmembrane transporter activity"/>
    <property type="evidence" value="ECO:0007669"/>
    <property type="project" value="InterPro"/>
</dbReference>
<comment type="subcellular location">
    <subcellularLocation>
        <location evidence="1">Cell membrane</location>
        <topology evidence="1">Multi-pass membrane protein</topology>
    </subcellularLocation>
</comment>
<evidence type="ECO:0000256" key="3">
    <source>
        <dbReference type="ARBA" id="ARBA00022475"/>
    </source>
</evidence>
<feature type="transmembrane region" description="Helical" evidence="7">
    <location>
        <begin position="279"/>
        <end position="296"/>
    </location>
</feature>
<dbReference type="Gene3D" id="1.20.1250.20">
    <property type="entry name" value="MFS general substrate transporter like domains"/>
    <property type="match status" value="1"/>
</dbReference>
<dbReference type="eggNOG" id="COG2814">
    <property type="taxonomic scope" value="Bacteria"/>
</dbReference>
<protein>
    <submittedName>
        <fullName evidence="8">MFS transporter</fullName>
    </submittedName>
</protein>
<keyword evidence="4 7" id="KW-0812">Transmembrane</keyword>
<dbReference type="SUPFAM" id="SSF103473">
    <property type="entry name" value="MFS general substrate transporter"/>
    <property type="match status" value="1"/>
</dbReference>
<sequence length="406" mass="41978">MPALLPRGGPPRLLAVATLVTMTGYGVYLTAGVLYFTRAVHLPAGQVGAGLTIAGAVSLAAGIPFGHLADRHGARTVYALTLVLGAISMTGLCLARDFWSFVAFASLGAAAQTAGPAARSPLVQEYGGDRPAEFRGYLRSVTNLGIALGALLAGWGVAADTRNAYLLLIGGSAVSYAASTAIVLFLPAVPPRPAGAGPRWIALRDRPYLVLTLLDGVLAIQYRVLTAAVPLWLVARTTAPNWTISGVMVVNTVIVVFFQVRASRRIDTTRAGAVAFRRAGFAFFAACVGIAAMAGAPTWLALVLLLAAVIVHTIGELWQAAGGFELSFTLAPPHAVGQYQGLFGMGLGLGVTLGPAVLIALCITWGTPGWLVIGGVFAATGLAVPAVVRWAEHDRSRPGVVEPQVA</sequence>
<organism evidence="8 9">
    <name type="scientific">Amycolatopsis rifamycinica</name>
    <dbReference type="NCBI Taxonomy" id="287986"/>
    <lineage>
        <taxon>Bacteria</taxon>
        <taxon>Bacillati</taxon>
        <taxon>Actinomycetota</taxon>
        <taxon>Actinomycetes</taxon>
        <taxon>Pseudonocardiales</taxon>
        <taxon>Pseudonocardiaceae</taxon>
        <taxon>Amycolatopsis</taxon>
    </lineage>
</organism>
<dbReference type="GO" id="GO:0005886">
    <property type="term" value="C:plasma membrane"/>
    <property type="evidence" value="ECO:0007669"/>
    <property type="project" value="UniProtKB-SubCell"/>
</dbReference>
<dbReference type="PANTHER" id="PTHR23517">
    <property type="entry name" value="RESISTANCE PROTEIN MDTM, PUTATIVE-RELATED-RELATED"/>
    <property type="match status" value="1"/>
</dbReference>
<keyword evidence="6 7" id="KW-0472">Membrane</keyword>
<dbReference type="EMBL" id="JMQI01000026">
    <property type="protein sequence ID" value="KDN21777.1"/>
    <property type="molecule type" value="Genomic_DNA"/>
</dbReference>
<gene>
    <name evidence="8" type="ORF">DV20_12665</name>
</gene>
<dbReference type="InterPro" id="IPR036259">
    <property type="entry name" value="MFS_trans_sf"/>
</dbReference>
<dbReference type="RefSeq" id="WP_043779633.1">
    <property type="nucleotide sequence ID" value="NZ_JMQI01000026.1"/>
</dbReference>